<comment type="caution">
    <text evidence="2">The sequence shown here is derived from an EMBL/GenBank/DDBJ whole genome shotgun (WGS) entry which is preliminary data.</text>
</comment>
<dbReference type="AlphaFoldDB" id="A0A4Q1BH69"/>
<feature type="compositionally biased region" description="Basic and acidic residues" evidence="1">
    <location>
        <begin position="1"/>
        <end position="14"/>
    </location>
</feature>
<feature type="compositionally biased region" description="Basic and acidic residues" evidence="1">
    <location>
        <begin position="111"/>
        <end position="120"/>
    </location>
</feature>
<accession>A0A4Q1BH69</accession>
<feature type="compositionally biased region" description="Low complexity" evidence="1">
    <location>
        <begin position="63"/>
        <end position="76"/>
    </location>
</feature>
<dbReference type="EMBL" id="SDIL01000082">
    <property type="protein sequence ID" value="RXK36936.1"/>
    <property type="molecule type" value="Genomic_DNA"/>
</dbReference>
<sequence length="130" mass="13728">MSESQVEGKKEHTQGAEQDSISTHACSVQSAGHPAPTLSSTISGQGEPKTAPITTLQTVTTQASSASNSPDLSSLPKTQAPPVEALARSSLPIFAPAPSRSHVPPWVDEQSEPRPWDRVNRNSCSKDTTQ</sequence>
<feature type="compositionally biased region" description="Polar residues" evidence="1">
    <location>
        <begin position="15"/>
        <end position="30"/>
    </location>
</feature>
<dbReference type="InParanoid" id="A0A4Q1BH69"/>
<protein>
    <submittedName>
        <fullName evidence="2">Uncharacterized protein</fullName>
    </submittedName>
</protein>
<name>A0A4Q1BH69_TREME</name>
<feature type="region of interest" description="Disordered" evidence="1">
    <location>
        <begin position="1"/>
        <end position="130"/>
    </location>
</feature>
<organism evidence="2 3">
    <name type="scientific">Tremella mesenterica</name>
    <name type="common">Jelly fungus</name>
    <dbReference type="NCBI Taxonomy" id="5217"/>
    <lineage>
        <taxon>Eukaryota</taxon>
        <taxon>Fungi</taxon>
        <taxon>Dikarya</taxon>
        <taxon>Basidiomycota</taxon>
        <taxon>Agaricomycotina</taxon>
        <taxon>Tremellomycetes</taxon>
        <taxon>Tremellales</taxon>
        <taxon>Tremellaceae</taxon>
        <taxon>Tremella</taxon>
    </lineage>
</organism>
<reference evidence="2 3" key="1">
    <citation type="submission" date="2016-06" db="EMBL/GenBank/DDBJ databases">
        <title>Evolution of pathogenesis and genome organization in the Tremellales.</title>
        <authorList>
            <person name="Cuomo C."/>
            <person name="Litvintseva A."/>
            <person name="Heitman J."/>
            <person name="Chen Y."/>
            <person name="Sun S."/>
            <person name="Springer D."/>
            <person name="Dromer F."/>
            <person name="Young S."/>
            <person name="Zeng Q."/>
            <person name="Chapman S."/>
            <person name="Gujja S."/>
            <person name="Saif S."/>
            <person name="Birren B."/>
        </authorList>
    </citation>
    <scope>NUCLEOTIDE SEQUENCE [LARGE SCALE GENOMIC DNA]</scope>
    <source>
        <strain evidence="2 3">ATCC 28783</strain>
    </source>
</reference>
<evidence type="ECO:0000313" key="3">
    <source>
        <dbReference type="Proteomes" id="UP000289152"/>
    </source>
</evidence>
<evidence type="ECO:0000256" key="1">
    <source>
        <dbReference type="SAM" id="MobiDB-lite"/>
    </source>
</evidence>
<gene>
    <name evidence="2" type="ORF">M231_05769</name>
</gene>
<keyword evidence="3" id="KW-1185">Reference proteome</keyword>
<feature type="compositionally biased region" description="Polar residues" evidence="1">
    <location>
        <begin position="121"/>
        <end position="130"/>
    </location>
</feature>
<proteinExistence type="predicted"/>
<evidence type="ECO:0000313" key="2">
    <source>
        <dbReference type="EMBL" id="RXK36936.1"/>
    </source>
</evidence>
<dbReference type="Proteomes" id="UP000289152">
    <property type="component" value="Unassembled WGS sequence"/>
</dbReference>
<feature type="compositionally biased region" description="Polar residues" evidence="1">
    <location>
        <begin position="52"/>
        <end position="62"/>
    </location>
</feature>